<dbReference type="GO" id="GO:0005975">
    <property type="term" value="P:carbohydrate metabolic process"/>
    <property type="evidence" value="ECO:0007669"/>
    <property type="project" value="InterPro"/>
</dbReference>
<dbReference type="AlphaFoldDB" id="A0A2G3E3W7"/>
<dbReference type="InterPro" id="IPR017853">
    <property type="entry name" value="GH"/>
</dbReference>
<dbReference type="PROSITE" id="PS51257">
    <property type="entry name" value="PROKAR_LIPOPROTEIN"/>
    <property type="match status" value="1"/>
</dbReference>
<dbReference type="SUPFAM" id="SSF51011">
    <property type="entry name" value="Glycosyl hydrolase domain"/>
    <property type="match status" value="1"/>
</dbReference>
<sequence>MAKQKSGERFMRKRNFGIGILAAMLMLTSCGQTGKETQVTGETGEAPEWANASAIYEVNIRQYTPEGTIDAFAEHLDEIKDMGIDIIWLMPVHPISETKRSGKLGSYYSITDYCEINPEFGTKEDFAELIELAHEKEMHVMMDWVANHTGWDCEWITEHPDWYTQENGEIISPKNMGWPDVADLNFDNKDMRKEMIDSMAYWVKEFDVDGFRCDYATGVPVDFWEEARTELDKIKPVYMLAEDGKTKALLNQAFDENYNWDLYDNMVAVANGSKTADRLRLYLGKNYPEGTYPLNFLDNHDKNSYEGTIVENFGTQEIPAFWTYLFTIPGQPLVYSSDEIGYDHAIAFMEKDTIAWDKGTADYRPLIKALSEVRKNHPALYAGTAGGEITEIETGSKSMVAFSRTKDDDTVVVLINLSKNELHVKGADFAEYANATVLIHGQADGAPETKSRKIDRSELQDQTFAPWEYYVLSLDK</sequence>
<dbReference type="Pfam" id="PF00128">
    <property type="entry name" value="Alpha-amylase"/>
    <property type="match status" value="1"/>
</dbReference>
<dbReference type="SUPFAM" id="SSF51445">
    <property type="entry name" value="(Trans)glycosidases"/>
    <property type="match status" value="1"/>
</dbReference>
<accession>A0A2G3E3W7</accession>
<protein>
    <submittedName>
        <fullName evidence="2">Alpha-amylase</fullName>
    </submittedName>
</protein>
<evidence type="ECO:0000313" key="2">
    <source>
        <dbReference type="EMBL" id="PHU37968.1"/>
    </source>
</evidence>
<dbReference type="PANTHER" id="PTHR47786:SF2">
    <property type="entry name" value="GLYCOSYL HYDROLASE FAMILY 13 CATALYTIC DOMAIN-CONTAINING PROTEIN"/>
    <property type="match status" value="1"/>
</dbReference>
<proteinExistence type="predicted"/>
<evidence type="ECO:0000313" key="3">
    <source>
        <dbReference type="Proteomes" id="UP000224563"/>
    </source>
</evidence>
<evidence type="ECO:0000259" key="1">
    <source>
        <dbReference type="SMART" id="SM00642"/>
    </source>
</evidence>
<name>A0A2G3E3W7_9FIRM</name>
<dbReference type="EMBL" id="PDYG01000019">
    <property type="protein sequence ID" value="PHU37968.1"/>
    <property type="molecule type" value="Genomic_DNA"/>
</dbReference>
<dbReference type="InterPro" id="IPR006047">
    <property type="entry name" value="GH13_cat_dom"/>
</dbReference>
<dbReference type="CDD" id="cd11313">
    <property type="entry name" value="AmyAc_arch_bac_AmyA"/>
    <property type="match status" value="1"/>
</dbReference>
<gene>
    <name evidence="2" type="ORF">CSX02_05135</name>
</gene>
<dbReference type="SMART" id="SM00642">
    <property type="entry name" value="Aamy"/>
    <property type="match status" value="1"/>
</dbReference>
<dbReference type="InterPro" id="IPR013780">
    <property type="entry name" value="Glyco_hydro_b"/>
</dbReference>
<reference evidence="2 3" key="2">
    <citation type="submission" date="2017-10" db="EMBL/GenBank/DDBJ databases">
        <authorList>
            <person name="Banno H."/>
            <person name="Chua N.-H."/>
        </authorList>
    </citation>
    <scope>NUCLEOTIDE SEQUENCE [LARGE SCALE GENOMIC DNA]</scope>
    <source>
        <strain evidence="2 3">JK623</strain>
    </source>
</reference>
<dbReference type="PANTHER" id="PTHR47786">
    <property type="entry name" value="ALPHA-1,4-GLUCAN:MALTOSE-1-PHOSPHATE MALTOSYLTRANSFERASE"/>
    <property type="match status" value="1"/>
</dbReference>
<comment type="caution">
    <text evidence="2">The sequence shown here is derived from an EMBL/GenBank/DDBJ whole genome shotgun (WGS) entry which is preliminary data.</text>
</comment>
<dbReference type="Gene3D" id="2.60.40.1180">
    <property type="entry name" value="Golgi alpha-mannosidase II"/>
    <property type="match status" value="1"/>
</dbReference>
<feature type="domain" description="Glycosyl hydrolase family 13 catalytic" evidence="1">
    <location>
        <begin position="48"/>
        <end position="374"/>
    </location>
</feature>
<dbReference type="Gene3D" id="3.20.20.80">
    <property type="entry name" value="Glycosidases"/>
    <property type="match status" value="1"/>
</dbReference>
<keyword evidence="3" id="KW-1185">Reference proteome</keyword>
<organism evidence="2 3">
    <name type="scientific">Agathobacter ruminis</name>
    <dbReference type="NCBI Taxonomy" id="1712665"/>
    <lineage>
        <taxon>Bacteria</taxon>
        <taxon>Bacillati</taxon>
        <taxon>Bacillota</taxon>
        <taxon>Clostridia</taxon>
        <taxon>Lachnospirales</taxon>
        <taxon>Lachnospiraceae</taxon>
        <taxon>Agathobacter</taxon>
    </lineage>
</organism>
<reference evidence="2 3" key="1">
    <citation type="submission" date="2017-10" db="EMBL/GenBank/DDBJ databases">
        <title>Resolving the taxonomy of Roseburia spp., Eubacterium rectale and Agathobacter spp. through phylogenomic analysis.</title>
        <authorList>
            <person name="Sheridan P.O."/>
            <person name="Walker A.W."/>
            <person name="Duncan S.H."/>
            <person name="Scott K.P."/>
            <person name="Toole P.W.O."/>
            <person name="Luis P."/>
            <person name="Flint H.J."/>
        </authorList>
    </citation>
    <scope>NUCLEOTIDE SEQUENCE [LARGE SCALE GENOMIC DNA]</scope>
    <source>
        <strain evidence="2 3">JK623</strain>
    </source>
</reference>
<dbReference type="Proteomes" id="UP000224563">
    <property type="component" value="Unassembled WGS sequence"/>
</dbReference>